<dbReference type="GO" id="GO:0010230">
    <property type="term" value="P:alternative respiration"/>
    <property type="evidence" value="ECO:0007669"/>
    <property type="project" value="TreeGrafter"/>
</dbReference>
<proteinExistence type="predicted"/>
<dbReference type="KEGG" id="vg:15013587"/>
<evidence type="ECO:0000313" key="13">
    <source>
        <dbReference type="Proteomes" id="UP000203282"/>
    </source>
</evidence>
<keyword evidence="5" id="KW-0812">Transmembrane</keyword>
<dbReference type="PANTHER" id="PTHR31803">
    <property type="entry name" value="ALTERNATIVE OXIDASE"/>
    <property type="match status" value="1"/>
</dbReference>
<evidence type="ECO:0000256" key="5">
    <source>
        <dbReference type="ARBA" id="ARBA00022692"/>
    </source>
</evidence>
<gene>
    <name evidence="12" type="ORF">CYXG_00165</name>
</gene>
<dbReference type="PANTHER" id="PTHR31803:SF10">
    <property type="entry name" value="UBIQUINOL OXIDASE 4, CHLOROPLASTIC_CHROMOPLASTIC"/>
    <property type="match status" value="1"/>
</dbReference>
<evidence type="ECO:0000256" key="10">
    <source>
        <dbReference type="ARBA" id="ARBA00023004"/>
    </source>
</evidence>
<dbReference type="InterPro" id="IPR038659">
    <property type="entry name" value="AOX_sf"/>
</dbReference>
<sequence length="167" mass="19986">MKKFNEITLNINVAIIDFLYQGRDYQRFWVLEEIARAPYFAFLSVLHLRESLGLRGPEHIYLMKEHFAQTLNETEHLEYMESCGGNAYWIDRFFAKHLVLAYYWINVIYYYVAPRSAYHLSYEVECHAAETYQKYLKSHPDDAKIEEIKNDELHHSQELLNAIELLK</sequence>
<dbReference type="OrthoDB" id="14257at10239"/>
<protein>
    <submittedName>
        <fullName evidence="12">Plastoquinol terminal oxidase</fullName>
    </submittedName>
</protein>
<organism evidence="12 13">
    <name type="scientific">Synechococcus phage S-SSM4</name>
    <dbReference type="NCBI Taxonomy" id="536466"/>
    <lineage>
        <taxon>Viruses</taxon>
        <taxon>Duplodnaviria</taxon>
        <taxon>Heunggongvirae</taxon>
        <taxon>Uroviricota</taxon>
        <taxon>Caudoviricetes</taxon>
        <taxon>Pantevenvirales</taxon>
        <taxon>Kyanoviridae</taxon>
        <taxon>Greenvirus</taxon>
        <taxon>Greenvirus ssm4</taxon>
    </lineage>
</organism>
<evidence type="ECO:0000256" key="6">
    <source>
        <dbReference type="ARBA" id="ARBA00022723"/>
    </source>
</evidence>
<dbReference type="Proteomes" id="UP000203282">
    <property type="component" value="Segment"/>
</dbReference>
<name>M1TUW8_9CAUD</name>
<dbReference type="GO" id="GO:0009916">
    <property type="term" value="F:alternative oxidase activity"/>
    <property type="evidence" value="ECO:0007669"/>
    <property type="project" value="InterPro"/>
</dbReference>
<dbReference type="Gene3D" id="1.20.1260.140">
    <property type="entry name" value="Alternative oxidase"/>
    <property type="match status" value="1"/>
</dbReference>
<dbReference type="EMBL" id="HQ316583">
    <property type="protein sequence ID" value="AGG54229.1"/>
    <property type="molecule type" value="Genomic_DNA"/>
</dbReference>
<evidence type="ECO:0000313" key="12">
    <source>
        <dbReference type="EMBL" id="AGG54229.1"/>
    </source>
</evidence>
<keyword evidence="11" id="KW-0472">Membrane</keyword>
<keyword evidence="9" id="KW-0560">Oxidoreductase</keyword>
<dbReference type="GeneID" id="15013587"/>
<accession>M1TUW8</accession>
<evidence type="ECO:0000256" key="9">
    <source>
        <dbReference type="ARBA" id="ARBA00023002"/>
    </source>
</evidence>
<comment type="cofactor">
    <cofactor evidence="1">
        <name>Fe cation</name>
        <dbReference type="ChEBI" id="CHEBI:24875"/>
    </cofactor>
</comment>
<evidence type="ECO:0000256" key="11">
    <source>
        <dbReference type="ARBA" id="ARBA00023136"/>
    </source>
</evidence>
<keyword evidence="10" id="KW-0408">Iron</keyword>
<reference evidence="12 13" key="1">
    <citation type="submission" date="2010-03" db="EMBL/GenBank/DDBJ databases">
        <title>The Genome Sequence of Cyanophage S-SSM4.</title>
        <authorList>
            <consortium name="The Broad Institute Genome Sequencing Platform"/>
            <person name="Henn M.R."/>
            <person name="Sullivan M.S."/>
            <person name="Osburne M.S."/>
            <person name="Levin J."/>
            <person name="Malboeuf C."/>
            <person name="Casali M."/>
            <person name="Russ C."/>
            <person name="Lennon N."/>
            <person name="Erlich R."/>
            <person name="Young S.K."/>
            <person name="Koehrsen M."/>
            <person name="Yandava C."/>
            <person name="Zeng Q."/>
            <person name="Alvarado L."/>
            <person name="Anderson S."/>
            <person name="Berlin A."/>
            <person name="Borenstein D."/>
            <person name="Chen Z."/>
            <person name="Engels R."/>
            <person name="Freedman E."/>
            <person name="Gellesch M."/>
            <person name="Goldberg J."/>
            <person name="Green L."/>
            <person name="Griggs A."/>
            <person name="Gujja S."/>
            <person name="Heiman D."/>
            <person name="Hepburn T."/>
            <person name="Howarth C."/>
            <person name="Jen D."/>
            <person name="Larson L."/>
            <person name="Lewis B."/>
            <person name="Mehta T."/>
            <person name="Park D."/>
            <person name="Pearson M."/>
            <person name="Roberts A."/>
            <person name="Ryan E."/>
            <person name="Saif S."/>
            <person name="Shea T."/>
            <person name="Shenoy N."/>
            <person name="Sisk P."/>
            <person name="Stolte C."/>
            <person name="Sykes S."/>
            <person name="Walk T."/>
            <person name="White J."/>
            <person name="Yu Q."/>
            <person name="Coleman M.L."/>
            <person name="Huang K.H."/>
            <person name="Weigele P.R."/>
            <person name="DeFrancesco A.S."/>
            <person name="Kern S.E."/>
            <person name="Thompson L.R."/>
            <person name="Fu R."/>
            <person name="Hombeck B."/>
            <person name="Chisholm S.W."/>
            <person name="Haas B."/>
            <person name="Nusbaum C."/>
            <person name="Galagan J."/>
            <person name="Birren B."/>
        </authorList>
    </citation>
    <scope>NUCLEOTIDE SEQUENCE [LARGE SCALE GENOMIC DNA]</scope>
    <source>
        <strain evidence="12 13">S-SSM4</strain>
    </source>
</reference>
<dbReference type="Pfam" id="PF01786">
    <property type="entry name" value="AOX"/>
    <property type="match status" value="1"/>
</dbReference>
<keyword evidence="7" id="KW-0249">Electron transport</keyword>
<keyword evidence="13" id="KW-1185">Reference proteome</keyword>
<dbReference type="GO" id="GO:0016020">
    <property type="term" value="C:membrane"/>
    <property type="evidence" value="ECO:0007669"/>
    <property type="project" value="UniProtKB-SubCell"/>
</dbReference>
<evidence type="ECO:0000256" key="2">
    <source>
        <dbReference type="ARBA" id="ARBA00004370"/>
    </source>
</evidence>
<dbReference type="GO" id="GO:0016117">
    <property type="term" value="P:carotenoid biosynthetic process"/>
    <property type="evidence" value="ECO:0007669"/>
    <property type="project" value="TreeGrafter"/>
</dbReference>
<keyword evidence="3" id="KW-0813">Transport</keyword>
<dbReference type="InterPro" id="IPR002680">
    <property type="entry name" value="AOX"/>
</dbReference>
<evidence type="ECO:0000256" key="7">
    <source>
        <dbReference type="ARBA" id="ARBA00022982"/>
    </source>
</evidence>
<comment type="subcellular location">
    <subcellularLocation>
        <location evidence="2">Membrane</location>
    </subcellularLocation>
</comment>
<dbReference type="RefSeq" id="YP_007677354.1">
    <property type="nucleotide sequence ID" value="NC_020875.1"/>
</dbReference>
<evidence type="ECO:0000256" key="1">
    <source>
        <dbReference type="ARBA" id="ARBA00001962"/>
    </source>
</evidence>
<evidence type="ECO:0000256" key="4">
    <source>
        <dbReference type="ARBA" id="ARBA00022660"/>
    </source>
</evidence>
<keyword evidence="6" id="KW-0479">Metal-binding</keyword>
<dbReference type="GO" id="GO:0046872">
    <property type="term" value="F:metal ion binding"/>
    <property type="evidence" value="ECO:0007669"/>
    <property type="project" value="UniProtKB-KW"/>
</dbReference>
<keyword evidence="4" id="KW-0679">Respiratory chain</keyword>
<evidence type="ECO:0000256" key="8">
    <source>
        <dbReference type="ARBA" id="ARBA00022989"/>
    </source>
</evidence>
<evidence type="ECO:0000256" key="3">
    <source>
        <dbReference type="ARBA" id="ARBA00022448"/>
    </source>
</evidence>
<keyword evidence="8" id="KW-1133">Transmembrane helix</keyword>